<feature type="signal peptide" evidence="6">
    <location>
        <begin position="1"/>
        <end position="19"/>
    </location>
</feature>
<dbReference type="AlphaFoldDB" id="A0A6T8G967"/>
<keyword evidence="2 5" id="KW-0479">Metal-binding</keyword>
<organism evidence="7">
    <name type="scientific">Hemiselmis andersenii</name>
    <name type="common">Cryptophyte alga</name>
    <dbReference type="NCBI Taxonomy" id="464988"/>
    <lineage>
        <taxon>Eukaryota</taxon>
        <taxon>Cryptophyceae</taxon>
        <taxon>Cryptomonadales</taxon>
        <taxon>Hemiselmidaceae</taxon>
        <taxon>Hemiselmis</taxon>
    </lineage>
</organism>
<evidence type="ECO:0000256" key="3">
    <source>
        <dbReference type="ARBA" id="ARBA00023002"/>
    </source>
</evidence>
<feature type="binding site" evidence="5">
    <location>
        <position position="307"/>
    </location>
    <ligand>
        <name>Fe cation</name>
        <dbReference type="ChEBI" id="CHEBI:24875"/>
        <note>catalytic</note>
    </ligand>
</feature>
<reference evidence="7" key="1">
    <citation type="submission" date="2021-01" db="EMBL/GenBank/DDBJ databases">
        <authorList>
            <person name="Corre E."/>
            <person name="Pelletier E."/>
            <person name="Niang G."/>
            <person name="Scheremetjew M."/>
            <person name="Finn R."/>
            <person name="Kale V."/>
            <person name="Holt S."/>
            <person name="Cochrane G."/>
            <person name="Meng A."/>
            <person name="Brown T."/>
            <person name="Cohen L."/>
        </authorList>
    </citation>
    <scope>NUCLEOTIDE SEQUENCE</scope>
    <source>
        <strain evidence="7">CCMP441</strain>
    </source>
</reference>
<name>A0A6T8G967_HEMAN</name>
<keyword evidence="3" id="KW-0560">Oxidoreductase</keyword>
<dbReference type="InterPro" id="IPR004294">
    <property type="entry name" value="Carotenoid_Oase"/>
</dbReference>
<evidence type="ECO:0000256" key="6">
    <source>
        <dbReference type="SAM" id="SignalP"/>
    </source>
</evidence>
<feature type="binding site" evidence="5">
    <location>
        <position position="371"/>
    </location>
    <ligand>
        <name>Fe cation</name>
        <dbReference type="ChEBI" id="CHEBI:24875"/>
        <note>catalytic</note>
    </ligand>
</feature>
<dbReference type="GO" id="GO:0010436">
    <property type="term" value="F:carotenoid dioxygenase activity"/>
    <property type="evidence" value="ECO:0007669"/>
    <property type="project" value="TreeGrafter"/>
</dbReference>
<feature type="binding site" evidence="5">
    <location>
        <position position="566"/>
    </location>
    <ligand>
        <name>Fe cation</name>
        <dbReference type="ChEBI" id="CHEBI:24875"/>
        <note>catalytic</note>
    </ligand>
</feature>
<dbReference type="GO" id="GO:0016121">
    <property type="term" value="P:carotene catabolic process"/>
    <property type="evidence" value="ECO:0007669"/>
    <property type="project" value="TreeGrafter"/>
</dbReference>
<accession>A0A6T8G967</accession>
<evidence type="ECO:0000313" key="7">
    <source>
        <dbReference type="EMBL" id="CAD8733987.1"/>
    </source>
</evidence>
<gene>
    <name evidence="7" type="ORF">HAND1043_LOCUS478</name>
</gene>
<comment type="cofactor">
    <cofactor evidence="5">
        <name>Fe(2+)</name>
        <dbReference type="ChEBI" id="CHEBI:29033"/>
    </cofactor>
    <text evidence="5">Binds 1 Fe(2+) ion per subunit.</text>
</comment>
<comment type="similarity">
    <text evidence="1">Belongs to the carotenoid oxygenase family.</text>
</comment>
<protein>
    <submittedName>
        <fullName evidence="7">Uncharacterized protein</fullName>
    </submittedName>
</protein>
<evidence type="ECO:0000256" key="1">
    <source>
        <dbReference type="ARBA" id="ARBA00006787"/>
    </source>
</evidence>
<feature type="chain" id="PRO_5030159746" evidence="6">
    <location>
        <begin position="20"/>
        <end position="577"/>
    </location>
</feature>
<dbReference type="GO" id="GO:0009570">
    <property type="term" value="C:chloroplast stroma"/>
    <property type="evidence" value="ECO:0007669"/>
    <property type="project" value="TreeGrafter"/>
</dbReference>
<dbReference type="Pfam" id="PF03055">
    <property type="entry name" value="RPE65"/>
    <property type="match status" value="1"/>
</dbReference>
<evidence type="ECO:0000256" key="5">
    <source>
        <dbReference type="PIRSR" id="PIRSR604294-1"/>
    </source>
</evidence>
<feature type="binding site" evidence="5">
    <location>
        <position position="259"/>
    </location>
    <ligand>
        <name>Fe cation</name>
        <dbReference type="ChEBI" id="CHEBI:24875"/>
        <note>catalytic</note>
    </ligand>
</feature>
<dbReference type="EMBL" id="HBFK01000804">
    <property type="protein sequence ID" value="CAD8733987.1"/>
    <property type="molecule type" value="Transcribed_RNA"/>
</dbReference>
<keyword evidence="6" id="KW-0732">Signal</keyword>
<dbReference type="GO" id="GO:0046872">
    <property type="term" value="F:metal ion binding"/>
    <property type="evidence" value="ECO:0007669"/>
    <property type="project" value="UniProtKB-KW"/>
</dbReference>
<proteinExistence type="inferred from homology"/>
<keyword evidence="4 5" id="KW-0408">Iron</keyword>
<sequence length="577" mass="61716">MRRVLCLALLGCATSFVPAPHFGGVIQRPGRHPALCRLSMVDAPPASGSTSLRDVRATEVALRESSSSDCIDAIEALFQTCPDEVPSTPIKLAPSSLPSDLPGGALLRIGPNPRPEAVGAGVKAFFDGDGMIHAVTIPPPESRDDDRLYYSRAWVRAKGFSKEEEKGECLFEGTLVAPRGWPMLGAMLNNAVKAGQPVKDTANTAISTHGGRILARMEQCCPSEVTVSRRADIATVQSATSLGGTIPYDPVTGGSLGAHSKEDPDTGESMCFTYNTYPPGVRYDVRSPDGSLAHTADIALPRPIMLHDLAITTRYSVLLDLPLTLKPEKAIFDSFPVSYEEGLPGRIGLVPRRGDGEGTLWFDVEGCVVLHTINAFERSDGTVVVRGLRYMPSGPHSFLCEYSPAFPYEWVLDPSSLKCVREGYLSDVPGEFPCVHPSFVGRPSRFTFCLSPTAVGGPVTTYTAPRDSTLYGRVVKYDLEGGAVADSYNLPEGEYVVSETTCVPKLKAPGAPAAEEDCYVVFLTSKTQGDRRVPDGSTLTVLDAADLGKGPVASVPLPADVPYGLHSAFVPWEQLGE</sequence>
<dbReference type="PANTHER" id="PTHR10543:SF89">
    <property type="entry name" value="CAROTENOID 9,10(9',10')-CLEAVAGE DIOXYGENASE 1"/>
    <property type="match status" value="1"/>
</dbReference>
<dbReference type="PANTHER" id="PTHR10543">
    <property type="entry name" value="BETA-CAROTENE DIOXYGENASE"/>
    <property type="match status" value="1"/>
</dbReference>
<evidence type="ECO:0000256" key="2">
    <source>
        <dbReference type="ARBA" id="ARBA00022723"/>
    </source>
</evidence>
<evidence type="ECO:0000256" key="4">
    <source>
        <dbReference type="ARBA" id="ARBA00023004"/>
    </source>
</evidence>